<accession>A0ABP8NTI6</accession>
<name>A0ABP8NTI6_9NOCA</name>
<evidence type="ECO:0008006" key="4">
    <source>
        <dbReference type="Google" id="ProtNLM"/>
    </source>
</evidence>
<comment type="caution">
    <text evidence="2">The sequence shown here is derived from an EMBL/GenBank/DDBJ whole genome shotgun (WGS) entry which is preliminary data.</text>
</comment>
<keyword evidence="3" id="KW-1185">Reference proteome</keyword>
<proteinExistence type="predicted"/>
<organism evidence="2 3">
    <name type="scientific">Rhodococcus olei</name>
    <dbReference type="NCBI Taxonomy" id="2161675"/>
    <lineage>
        <taxon>Bacteria</taxon>
        <taxon>Bacillati</taxon>
        <taxon>Actinomycetota</taxon>
        <taxon>Actinomycetes</taxon>
        <taxon>Mycobacteriales</taxon>
        <taxon>Nocardiaceae</taxon>
        <taxon>Rhodococcus</taxon>
    </lineage>
</organism>
<dbReference type="EMBL" id="BAABFB010000005">
    <property type="protein sequence ID" value="GAA4470852.1"/>
    <property type="molecule type" value="Genomic_DNA"/>
</dbReference>
<evidence type="ECO:0000256" key="1">
    <source>
        <dbReference type="SAM" id="MobiDB-lite"/>
    </source>
</evidence>
<gene>
    <name evidence="2" type="ORF">GCM10023094_00450</name>
</gene>
<evidence type="ECO:0000313" key="2">
    <source>
        <dbReference type="EMBL" id="GAA4470852.1"/>
    </source>
</evidence>
<reference evidence="3" key="1">
    <citation type="journal article" date="2019" name="Int. J. Syst. Evol. Microbiol.">
        <title>The Global Catalogue of Microorganisms (GCM) 10K type strain sequencing project: providing services to taxonomists for standard genome sequencing and annotation.</title>
        <authorList>
            <consortium name="The Broad Institute Genomics Platform"/>
            <consortium name="The Broad Institute Genome Sequencing Center for Infectious Disease"/>
            <person name="Wu L."/>
            <person name="Ma J."/>
        </authorList>
    </citation>
    <scope>NUCLEOTIDE SEQUENCE [LARGE SCALE GENOMIC DNA]</scope>
    <source>
        <strain evidence="3">JCM 32206</strain>
    </source>
</reference>
<protein>
    <recommendedName>
        <fullName evidence="4">Integrase-like protein</fullName>
    </recommendedName>
</protein>
<sequence length="115" mass="13032">MPEHAIRWARTRPSAGETSQSRLSAYKDDELHRLQAPRPTRRPLHRDGVVEVDAGGGRVEWEVLSRNEFDTIAQAKACVLDWCYGFYNRRRRHSTIGMVSPINCENAAISEPNAA</sequence>
<dbReference type="Proteomes" id="UP001501183">
    <property type="component" value="Unassembled WGS sequence"/>
</dbReference>
<evidence type="ECO:0000313" key="3">
    <source>
        <dbReference type="Proteomes" id="UP001501183"/>
    </source>
</evidence>
<feature type="region of interest" description="Disordered" evidence="1">
    <location>
        <begin position="1"/>
        <end position="27"/>
    </location>
</feature>